<comment type="subcellular location">
    <subcellularLocation>
        <location evidence="1">Mitochondrion matrix</location>
    </subcellularLocation>
</comment>
<protein>
    <recommendedName>
        <fullName evidence="3">threonine--tRNA ligase</fullName>
        <ecNumber evidence="3">6.1.1.3</ecNumber>
    </recommendedName>
    <alternativeName>
        <fullName evidence="11">Threonyl-tRNA synthetase</fullName>
    </alternativeName>
</protein>
<evidence type="ECO:0000256" key="13">
    <source>
        <dbReference type="SAM" id="MobiDB-lite"/>
    </source>
</evidence>
<keyword evidence="6" id="KW-0067">ATP-binding</keyword>
<evidence type="ECO:0000256" key="2">
    <source>
        <dbReference type="ARBA" id="ARBA00008226"/>
    </source>
</evidence>
<dbReference type="GO" id="GO:0004829">
    <property type="term" value="F:threonine-tRNA ligase activity"/>
    <property type="evidence" value="ECO:0007669"/>
    <property type="project" value="UniProtKB-EC"/>
</dbReference>
<dbReference type="InterPro" id="IPR002314">
    <property type="entry name" value="aa-tRNA-synt_IIb"/>
</dbReference>
<proteinExistence type="inferred from homology"/>
<evidence type="ECO:0000256" key="3">
    <source>
        <dbReference type="ARBA" id="ARBA00013163"/>
    </source>
</evidence>
<evidence type="ECO:0000256" key="12">
    <source>
        <dbReference type="ARBA" id="ARBA00049515"/>
    </source>
</evidence>
<name>A0A3N4KCI0_9PEZI</name>
<dbReference type="CDD" id="cd00771">
    <property type="entry name" value="ThrRS_core"/>
    <property type="match status" value="1"/>
</dbReference>
<evidence type="ECO:0000256" key="8">
    <source>
        <dbReference type="ARBA" id="ARBA00022946"/>
    </source>
</evidence>
<dbReference type="SUPFAM" id="SSF55681">
    <property type="entry name" value="Class II aaRS and biotin synthetases"/>
    <property type="match status" value="1"/>
</dbReference>
<dbReference type="GO" id="GO:0005524">
    <property type="term" value="F:ATP binding"/>
    <property type="evidence" value="ECO:0007669"/>
    <property type="project" value="UniProtKB-KW"/>
</dbReference>
<evidence type="ECO:0000313" key="16">
    <source>
        <dbReference type="Proteomes" id="UP000277580"/>
    </source>
</evidence>
<dbReference type="InterPro" id="IPR033728">
    <property type="entry name" value="ThrRS_core"/>
</dbReference>
<dbReference type="PRINTS" id="PR01047">
    <property type="entry name" value="TRNASYNTHTHR"/>
</dbReference>
<keyword evidence="7" id="KW-0648">Protein biosynthesis</keyword>
<feature type="compositionally biased region" description="Basic and acidic residues" evidence="13">
    <location>
        <begin position="1"/>
        <end position="11"/>
    </location>
</feature>
<dbReference type="GO" id="GO:0005759">
    <property type="term" value="C:mitochondrial matrix"/>
    <property type="evidence" value="ECO:0007669"/>
    <property type="project" value="UniProtKB-SubCell"/>
</dbReference>
<keyword evidence="9" id="KW-0496">Mitochondrion</keyword>
<feature type="compositionally biased region" description="Polar residues" evidence="13">
    <location>
        <begin position="13"/>
        <end position="23"/>
    </location>
</feature>
<dbReference type="Gene3D" id="3.40.50.800">
    <property type="entry name" value="Anticodon-binding domain"/>
    <property type="match status" value="1"/>
</dbReference>
<dbReference type="PANTHER" id="PTHR11451:SF50">
    <property type="entry name" value="THREONINE--TRNA LIGASE, MITOCHONDRIAL"/>
    <property type="match status" value="1"/>
</dbReference>
<evidence type="ECO:0000256" key="9">
    <source>
        <dbReference type="ARBA" id="ARBA00023128"/>
    </source>
</evidence>
<dbReference type="OrthoDB" id="5423599at2759"/>
<dbReference type="GO" id="GO:0006435">
    <property type="term" value="P:threonyl-tRNA aminoacylation"/>
    <property type="evidence" value="ECO:0007669"/>
    <property type="project" value="InterPro"/>
</dbReference>
<evidence type="ECO:0000256" key="10">
    <source>
        <dbReference type="ARBA" id="ARBA00023146"/>
    </source>
</evidence>
<dbReference type="Proteomes" id="UP000277580">
    <property type="component" value="Unassembled WGS sequence"/>
</dbReference>
<dbReference type="AlphaFoldDB" id="A0A3N4KCI0"/>
<dbReference type="FunFam" id="3.30.930.10:FF:000039">
    <property type="entry name" value="Threonyl-tRNA synthetase, mitochondrial"/>
    <property type="match status" value="1"/>
</dbReference>
<dbReference type="InterPro" id="IPR036621">
    <property type="entry name" value="Anticodon-bd_dom_sf"/>
</dbReference>
<evidence type="ECO:0000256" key="1">
    <source>
        <dbReference type="ARBA" id="ARBA00004305"/>
    </source>
</evidence>
<dbReference type="InterPro" id="IPR006195">
    <property type="entry name" value="aa-tRNA-synth_II"/>
</dbReference>
<evidence type="ECO:0000256" key="4">
    <source>
        <dbReference type="ARBA" id="ARBA00022598"/>
    </source>
</evidence>
<dbReference type="Gene3D" id="3.30.930.10">
    <property type="entry name" value="Bira Bifunctional Protein, Domain 2"/>
    <property type="match status" value="1"/>
</dbReference>
<organism evidence="15 16">
    <name type="scientific">Morchella conica CCBAS932</name>
    <dbReference type="NCBI Taxonomy" id="1392247"/>
    <lineage>
        <taxon>Eukaryota</taxon>
        <taxon>Fungi</taxon>
        <taxon>Dikarya</taxon>
        <taxon>Ascomycota</taxon>
        <taxon>Pezizomycotina</taxon>
        <taxon>Pezizomycetes</taxon>
        <taxon>Pezizales</taxon>
        <taxon>Morchellaceae</taxon>
        <taxon>Morchella</taxon>
    </lineage>
</organism>
<accession>A0A3N4KCI0</accession>
<dbReference type="InterPro" id="IPR002320">
    <property type="entry name" value="Thr-tRNA-ligase_IIa"/>
</dbReference>
<comment type="catalytic activity">
    <reaction evidence="12">
        <text>tRNA(Thr) + L-threonine + ATP = L-threonyl-tRNA(Thr) + AMP + diphosphate + H(+)</text>
        <dbReference type="Rhea" id="RHEA:24624"/>
        <dbReference type="Rhea" id="RHEA-COMP:9670"/>
        <dbReference type="Rhea" id="RHEA-COMP:9704"/>
        <dbReference type="ChEBI" id="CHEBI:15378"/>
        <dbReference type="ChEBI" id="CHEBI:30616"/>
        <dbReference type="ChEBI" id="CHEBI:33019"/>
        <dbReference type="ChEBI" id="CHEBI:57926"/>
        <dbReference type="ChEBI" id="CHEBI:78442"/>
        <dbReference type="ChEBI" id="CHEBI:78534"/>
        <dbReference type="ChEBI" id="CHEBI:456215"/>
        <dbReference type="EC" id="6.1.1.3"/>
    </reaction>
</comment>
<dbReference type="InParanoid" id="A0A3N4KCI0"/>
<keyword evidence="8" id="KW-0809">Transit peptide</keyword>
<comment type="similarity">
    <text evidence="2">Belongs to the class-II aminoacyl-tRNA synthetase family.</text>
</comment>
<evidence type="ECO:0000259" key="14">
    <source>
        <dbReference type="PROSITE" id="PS50862"/>
    </source>
</evidence>
<evidence type="ECO:0000256" key="6">
    <source>
        <dbReference type="ARBA" id="ARBA00022840"/>
    </source>
</evidence>
<dbReference type="Pfam" id="PF00587">
    <property type="entry name" value="tRNA-synt_2b"/>
    <property type="match status" value="1"/>
</dbReference>
<dbReference type="PROSITE" id="PS50862">
    <property type="entry name" value="AA_TRNA_LIGASE_II"/>
    <property type="match status" value="1"/>
</dbReference>
<feature type="domain" description="Aminoacyl-transfer RNA synthetases class-II family profile" evidence="14">
    <location>
        <begin position="51"/>
        <end position="349"/>
    </location>
</feature>
<gene>
    <name evidence="15" type="ORF">P167DRAFT_560616</name>
</gene>
<sequence>MAPSRDTEHLRNASGTTPPTASAPNDHRAIATSQELLITHGASPGSPLFLPNGARIFNKLQSLLRAQYAVYGYEEVITPTIYKRSLWETSGHWENYKDDMFSVSARGEKDPAEEVEEGEGEYGLKPMNCPGHCLLFKHAGATRSFRDLPVRYADFAPLHRNELSGALSGLTRVRKFHQDDAHIFCRPSQISTEILATLRLINTVYTVLHLPQYKLVLSTRPAHHIGTPAEWNRAEDALTQALNASGTPWTLSPGDGAFYGPKIDVLVTDSDGKQHQTATIQLDFQLPQRFGLSYLAPAPEAEARGEAPTDPKELETSGLVTPVIIHRAVLGSFERFMALLMEHYGGRWPFWLAPRQAVVLPVANSEKLLAYAREVRGVVAGVGEGVGVGVGAAPMGRRTFAVDVDESGNSLAKKVKAARVKGIRPYDVFSGVVYIHVVMVVSTPRD</sequence>
<keyword evidence="10" id="KW-0030">Aminoacyl-tRNA synthetase</keyword>
<keyword evidence="5" id="KW-0547">Nucleotide-binding</keyword>
<evidence type="ECO:0000256" key="11">
    <source>
        <dbReference type="ARBA" id="ARBA00031900"/>
    </source>
</evidence>
<dbReference type="InterPro" id="IPR045864">
    <property type="entry name" value="aa-tRNA-synth_II/BPL/LPL"/>
</dbReference>
<dbReference type="EMBL" id="ML119166">
    <property type="protein sequence ID" value="RPB08223.1"/>
    <property type="molecule type" value="Genomic_DNA"/>
</dbReference>
<evidence type="ECO:0000256" key="5">
    <source>
        <dbReference type="ARBA" id="ARBA00022741"/>
    </source>
</evidence>
<feature type="region of interest" description="Disordered" evidence="13">
    <location>
        <begin position="1"/>
        <end position="25"/>
    </location>
</feature>
<dbReference type="PANTHER" id="PTHR11451">
    <property type="entry name" value="THREONINE-TRNA LIGASE"/>
    <property type="match status" value="1"/>
</dbReference>
<dbReference type="SUPFAM" id="SSF52954">
    <property type="entry name" value="Class II aaRS ABD-related"/>
    <property type="match status" value="1"/>
</dbReference>
<reference evidence="15 16" key="1">
    <citation type="journal article" date="2018" name="Nat. Ecol. Evol.">
        <title>Pezizomycetes genomes reveal the molecular basis of ectomycorrhizal truffle lifestyle.</title>
        <authorList>
            <person name="Murat C."/>
            <person name="Payen T."/>
            <person name="Noel B."/>
            <person name="Kuo A."/>
            <person name="Morin E."/>
            <person name="Chen J."/>
            <person name="Kohler A."/>
            <person name="Krizsan K."/>
            <person name="Balestrini R."/>
            <person name="Da Silva C."/>
            <person name="Montanini B."/>
            <person name="Hainaut M."/>
            <person name="Levati E."/>
            <person name="Barry K.W."/>
            <person name="Belfiori B."/>
            <person name="Cichocki N."/>
            <person name="Clum A."/>
            <person name="Dockter R.B."/>
            <person name="Fauchery L."/>
            <person name="Guy J."/>
            <person name="Iotti M."/>
            <person name="Le Tacon F."/>
            <person name="Lindquist E.A."/>
            <person name="Lipzen A."/>
            <person name="Malagnac F."/>
            <person name="Mello A."/>
            <person name="Molinier V."/>
            <person name="Miyauchi S."/>
            <person name="Poulain J."/>
            <person name="Riccioni C."/>
            <person name="Rubini A."/>
            <person name="Sitrit Y."/>
            <person name="Splivallo R."/>
            <person name="Traeger S."/>
            <person name="Wang M."/>
            <person name="Zifcakova L."/>
            <person name="Wipf D."/>
            <person name="Zambonelli A."/>
            <person name="Paolocci F."/>
            <person name="Nowrousian M."/>
            <person name="Ottonello S."/>
            <person name="Baldrian P."/>
            <person name="Spatafora J.W."/>
            <person name="Henrissat B."/>
            <person name="Nagy L.G."/>
            <person name="Aury J.M."/>
            <person name="Wincker P."/>
            <person name="Grigoriev I.V."/>
            <person name="Bonfante P."/>
            <person name="Martin F.M."/>
        </authorList>
    </citation>
    <scope>NUCLEOTIDE SEQUENCE [LARGE SCALE GENOMIC DNA]</scope>
    <source>
        <strain evidence="15 16">CCBAS932</strain>
    </source>
</reference>
<dbReference type="EC" id="6.1.1.3" evidence="3"/>
<keyword evidence="4" id="KW-0436">Ligase</keyword>
<evidence type="ECO:0000256" key="7">
    <source>
        <dbReference type="ARBA" id="ARBA00022917"/>
    </source>
</evidence>
<evidence type="ECO:0000313" key="15">
    <source>
        <dbReference type="EMBL" id="RPB08223.1"/>
    </source>
</evidence>
<dbReference type="STRING" id="1392247.A0A3N4KCI0"/>
<keyword evidence="16" id="KW-1185">Reference proteome</keyword>